<dbReference type="SUPFAM" id="SSF52172">
    <property type="entry name" value="CheY-like"/>
    <property type="match status" value="1"/>
</dbReference>
<dbReference type="OrthoDB" id="9840244at2"/>
<feature type="domain" description="Response regulatory" evidence="2">
    <location>
        <begin position="3"/>
        <end position="99"/>
    </location>
</feature>
<name>E1R980_SEDSS</name>
<dbReference type="HOGENOM" id="CLU_2318700_0_0_12"/>
<sequence length="99" mass="11028">MQTFILVEPNELFRLGLTLLFRSVGCEVFPVSSGGAAVALMYSREFYDGILMNSNLRTGVNAADAVSMIRSFSQVPILLFDATFHVRPYDSFCCESMPF</sequence>
<dbReference type="STRING" id="573413.Spirs_3964"/>
<dbReference type="PROSITE" id="PS50110">
    <property type="entry name" value="RESPONSE_REGULATORY"/>
    <property type="match status" value="1"/>
</dbReference>
<evidence type="ECO:0000259" key="2">
    <source>
        <dbReference type="PROSITE" id="PS50110"/>
    </source>
</evidence>
<dbReference type="InterPro" id="IPR001789">
    <property type="entry name" value="Sig_transdc_resp-reg_receiver"/>
</dbReference>
<evidence type="ECO:0000313" key="4">
    <source>
        <dbReference type="Proteomes" id="UP000002318"/>
    </source>
</evidence>
<comment type="caution">
    <text evidence="1">Lacks conserved residue(s) required for the propagation of feature annotation.</text>
</comment>
<accession>E1R980</accession>
<dbReference type="Gene3D" id="3.40.50.2300">
    <property type="match status" value="1"/>
</dbReference>
<keyword evidence="4" id="KW-1185">Reference proteome</keyword>
<dbReference type="RefSeq" id="WP_013256506.1">
    <property type="nucleotide sequence ID" value="NC_014364.1"/>
</dbReference>
<dbReference type="InterPro" id="IPR011006">
    <property type="entry name" value="CheY-like_superfamily"/>
</dbReference>
<proteinExistence type="predicted"/>
<dbReference type="GO" id="GO:0000160">
    <property type="term" value="P:phosphorelay signal transduction system"/>
    <property type="evidence" value="ECO:0007669"/>
    <property type="project" value="InterPro"/>
</dbReference>
<dbReference type="Proteomes" id="UP000002318">
    <property type="component" value="Chromosome"/>
</dbReference>
<dbReference type="eggNOG" id="COG0784">
    <property type="taxonomic scope" value="Bacteria"/>
</dbReference>
<reference evidence="3 4" key="1">
    <citation type="journal article" date="2010" name="Stand. Genomic Sci.">
        <title>Complete genome sequence of Spirochaeta smaragdinae type strain (SEBR 4228).</title>
        <authorList>
            <person name="Mavromatis K."/>
            <person name="Yasawong M."/>
            <person name="Chertkov O."/>
            <person name="Lapidus A."/>
            <person name="Lucas S."/>
            <person name="Nolan M."/>
            <person name="Del Rio T.G."/>
            <person name="Tice H."/>
            <person name="Cheng J.F."/>
            <person name="Pitluck S."/>
            <person name="Liolios K."/>
            <person name="Ivanova N."/>
            <person name="Tapia R."/>
            <person name="Han C."/>
            <person name="Bruce D."/>
            <person name="Goodwin L."/>
            <person name="Pati A."/>
            <person name="Chen A."/>
            <person name="Palaniappan K."/>
            <person name="Land M."/>
            <person name="Hauser L."/>
            <person name="Chang Y.J."/>
            <person name="Jeffries C.D."/>
            <person name="Detter J.C."/>
            <person name="Rohde M."/>
            <person name="Brambilla E."/>
            <person name="Spring S."/>
            <person name="Goker M."/>
            <person name="Sikorski J."/>
            <person name="Woyke T."/>
            <person name="Bristow J."/>
            <person name="Eisen J.A."/>
            <person name="Markowitz V."/>
            <person name="Hugenholtz P."/>
            <person name="Klenk H.P."/>
            <person name="Kyrpides N.C."/>
        </authorList>
    </citation>
    <scope>NUCLEOTIDE SEQUENCE [LARGE SCALE GENOMIC DNA]</scope>
    <source>
        <strain evidence="4">DSM 11293 / JCM 15392 / SEBR 4228</strain>
    </source>
</reference>
<dbReference type="AlphaFoldDB" id="E1R980"/>
<evidence type="ECO:0000313" key="3">
    <source>
        <dbReference type="EMBL" id="ADK83049.1"/>
    </source>
</evidence>
<dbReference type="KEGG" id="ssm:Spirs_3964"/>
<dbReference type="EMBL" id="CP002116">
    <property type="protein sequence ID" value="ADK83049.1"/>
    <property type="molecule type" value="Genomic_DNA"/>
</dbReference>
<organism evidence="3 4">
    <name type="scientific">Sediminispirochaeta smaragdinae (strain DSM 11293 / JCM 15392 / SEBR 4228)</name>
    <name type="common">Spirochaeta smaragdinae</name>
    <dbReference type="NCBI Taxonomy" id="573413"/>
    <lineage>
        <taxon>Bacteria</taxon>
        <taxon>Pseudomonadati</taxon>
        <taxon>Spirochaetota</taxon>
        <taxon>Spirochaetia</taxon>
        <taxon>Spirochaetales</taxon>
        <taxon>Spirochaetaceae</taxon>
        <taxon>Sediminispirochaeta</taxon>
    </lineage>
</organism>
<protein>
    <submittedName>
        <fullName evidence="3">Response regulator receiver protein</fullName>
    </submittedName>
</protein>
<evidence type="ECO:0000256" key="1">
    <source>
        <dbReference type="PROSITE-ProRule" id="PRU00169"/>
    </source>
</evidence>
<gene>
    <name evidence="3" type="ordered locus">Spirs_3964</name>
</gene>